<proteinExistence type="predicted"/>
<gene>
    <name evidence="1" type="ORF">RFI_07453</name>
</gene>
<keyword evidence="2" id="KW-1185">Reference proteome</keyword>
<accession>X6NUF3</accession>
<feature type="non-terminal residue" evidence="1">
    <location>
        <position position="1"/>
    </location>
</feature>
<organism evidence="1 2">
    <name type="scientific">Reticulomyxa filosa</name>
    <dbReference type="NCBI Taxonomy" id="46433"/>
    <lineage>
        <taxon>Eukaryota</taxon>
        <taxon>Sar</taxon>
        <taxon>Rhizaria</taxon>
        <taxon>Retaria</taxon>
        <taxon>Foraminifera</taxon>
        <taxon>Monothalamids</taxon>
        <taxon>Reticulomyxidae</taxon>
        <taxon>Reticulomyxa</taxon>
    </lineage>
</organism>
<dbReference type="EMBL" id="ASPP01005915">
    <property type="protein sequence ID" value="ETO29666.1"/>
    <property type="molecule type" value="Genomic_DNA"/>
</dbReference>
<sequence length="430" mass="50363">YCVQTTTAILTKQKQKMKTIVGTKQMSKNHSKIIQGLIHDAIRFLNSSSSASNKALYLERMYRIEAALDLAVSMTYASKTRDRERGYWQWYNEDIGVLSRSAQKQKTEEAAKEEQKTAERGEWVDFPIDITHQIESLYLRWQADLVCINCPFRRPNELVRFIDPSKPYAEALIVENADDLDDGTKDKKDSEAKKAGVLKDDYSDFGVVTYPVGYHAQRWQTKDMTDEEKRTIFQPYSGDDPHVRVMKVDPLRTVQNMVYHWEWGPLYYRGRHMTAHYTTTEGKAYYQRSIILDRFQKANGVWYRVFHPLPTRKDIDKAQLFPVSHLQLASVGKFFKSYIRGPDNKHYVIDVLAGTVRCVQDQTLFKIRRQVRTASTDTLWREITKQVDTNDNTDVPWKQPEEKAVCNFTKCYLYTYTYIHITYTYVCILH</sequence>
<protein>
    <submittedName>
        <fullName evidence="1">Uncharacterized protein</fullName>
    </submittedName>
</protein>
<name>X6NUF3_RETFI</name>
<comment type="caution">
    <text evidence="1">The sequence shown here is derived from an EMBL/GenBank/DDBJ whole genome shotgun (WGS) entry which is preliminary data.</text>
</comment>
<evidence type="ECO:0000313" key="1">
    <source>
        <dbReference type="EMBL" id="ETO29666.1"/>
    </source>
</evidence>
<dbReference type="AlphaFoldDB" id="X6NUF3"/>
<dbReference type="Proteomes" id="UP000023152">
    <property type="component" value="Unassembled WGS sequence"/>
</dbReference>
<reference evidence="1 2" key="1">
    <citation type="journal article" date="2013" name="Curr. Biol.">
        <title>The Genome of the Foraminiferan Reticulomyxa filosa.</title>
        <authorList>
            <person name="Glockner G."/>
            <person name="Hulsmann N."/>
            <person name="Schleicher M."/>
            <person name="Noegel A.A."/>
            <person name="Eichinger L."/>
            <person name="Gallinger C."/>
            <person name="Pawlowski J."/>
            <person name="Sierra R."/>
            <person name="Euteneuer U."/>
            <person name="Pillet L."/>
            <person name="Moustafa A."/>
            <person name="Platzer M."/>
            <person name="Groth M."/>
            <person name="Szafranski K."/>
            <person name="Schliwa M."/>
        </authorList>
    </citation>
    <scope>NUCLEOTIDE SEQUENCE [LARGE SCALE GENOMIC DNA]</scope>
</reference>
<evidence type="ECO:0000313" key="2">
    <source>
        <dbReference type="Proteomes" id="UP000023152"/>
    </source>
</evidence>